<dbReference type="RefSeq" id="WP_281737191.1">
    <property type="nucleotide sequence ID" value="NZ_JAKETQ010000004.1"/>
</dbReference>
<dbReference type="Proteomes" id="UP001156140">
    <property type="component" value="Unassembled WGS sequence"/>
</dbReference>
<sequence>MPRTRHTLREDVGNPKEWSFTWAIADDVTFSSQCGFCGRSQIRLTYEVVRGPASLWICPLCASRHPISATLDGRRLDIREVRDQVHGLTARLKQRTCQEAIRKVQAIVNDPAIDEILVYFDRNLQLSPERAARLFAVLPIIGEEIDPSVFDIQTRSAAHQEEFGALEEPARAAVWPALTSVQRRRMAALGFAPAGAASRRSEGRRVRLSEELPGRRMTALRQSARLKATQKTC</sequence>
<evidence type="ECO:0000313" key="1">
    <source>
        <dbReference type="EMBL" id="MCI0129251.1"/>
    </source>
</evidence>
<protein>
    <submittedName>
        <fullName evidence="1">Uncharacterized protein</fullName>
    </submittedName>
</protein>
<accession>A0AA41UIE0</accession>
<evidence type="ECO:0000313" key="2">
    <source>
        <dbReference type="Proteomes" id="UP001156140"/>
    </source>
</evidence>
<comment type="caution">
    <text evidence="1">The sequence shown here is derived from an EMBL/GenBank/DDBJ whole genome shotgun (WGS) entry which is preliminary data.</text>
</comment>
<organism evidence="1 2">
    <name type="scientific">Paradevosia shaoguanensis</name>
    <dbReference type="NCBI Taxonomy" id="1335043"/>
    <lineage>
        <taxon>Bacteria</taxon>
        <taxon>Pseudomonadati</taxon>
        <taxon>Pseudomonadota</taxon>
        <taxon>Alphaproteobacteria</taxon>
        <taxon>Hyphomicrobiales</taxon>
        <taxon>Devosiaceae</taxon>
        <taxon>Paradevosia</taxon>
    </lineage>
</organism>
<reference evidence="1" key="1">
    <citation type="submission" date="2022-03" db="EMBL/GenBank/DDBJ databases">
        <title>The complete genome sequence of a Methyloterrigena soli.</title>
        <authorList>
            <person name="Zi Z."/>
        </authorList>
    </citation>
    <scope>NUCLEOTIDE SEQUENCE</scope>
    <source>
        <strain evidence="1">M48</strain>
    </source>
</reference>
<dbReference type="EMBL" id="JALAZD010000004">
    <property type="protein sequence ID" value="MCI0129251.1"/>
    <property type="molecule type" value="Genomic_DNA"/>
</dbReference>
<gene>
    <name evidence="1" type="ORF">ML536_20655</name>
</gene>
<keyword evidence="2" id="KW-1185">Reference proteome</keyword>
<name>A0AA41UIE0_9HYPH</name>
<proteinExistence type="predicted"/>
<dbReference type="AlphaFoldDB" id="A0AA41UIE0"/>